<dbReference type="EMBL" id="BAABJI010000002">
    <property type="protein sequence ID" value="GAA4921109.1"/>
    <property type="molecule type" value="Genomic_DNA"/>
</dbReference>
<dbReference type="RefSeq" id="WP_345331661.1">
    <property type="nucleotide sequence ID" value="NZ_BAABJI010000002.1"/>
</dbReference>
<dbReference type="PROSITE" id="PS51257">
    <property type="entry name" value="PROKAR_LIPOPROTEIN"/>
    <property type="match status" value="1"/>
</dbReference>
<evidence type="ECO:0000313" key="1">
    <source>
        <dbReference type="EMBL" id="GAA4921109.1"/>
    </source>
</evidence>
<proteinExistence type="predicted"/>
<dbReference type="Proteomes" id="UP001501436">
    <property type="component" value="Unassembled WGS sequence"/>
</dbReference>
<keyword evidence="2" id="KW-1185">Reference proteome</keyword>
<protein>
    <recommendedName>
        <fullName evidence="3">Lipoprotein</fullName>
    </recommendedName>
</protein>
<reference evidence="2" key="1">
    <citation type="journal article" date="2019" name="Int. J. Syst. Evol. Microbiol.">
        <title>The Global Catalogue of Microorganisms (GCM) 10K type strain sequencing project: providing services to taxonomists for standard genome sequencing and annotation.</title>
        <authorList>
            <consortium name="The Broad Institute Genomics Platform"/>
            <consortium name="The Broad Institute Genome Sequencing Center for Infectious Disease"/>
            <person name="Wu L."/>
            <person name="Ma J."/>
        </authorList>
    </citation>
    <scope>NUCLEOTIDE SEQUENCE [LARGE SCALE GENOMIC DNA]</scope>
    <source>
        <strain evidence="2">JCM 18283</strain>
    </source>
</reference>
<sequence>MKPLSHSVFITIAALLMSCSSANREDKNDVQPIVSDDYESGLISKREYHSPIDNIFKDVIKKDSVLNNLSNEINDFNQAKIDSLRNYLLFNEESANYYTAGAEATKNIKDSLLKKRILQLLTLSEQRYQKRTKALNESVLNIKNNDTTMQDYYTALKIAATLPVLERYQRKNLSKFQNVTHLDSAASALKNKTKAITEDQIKKLNKN</sequence>
<accession>A0ABP9FYF1</accession>
<comment type="caution">
    <text evidence="1">The sequence shown here is derived from an EMBL/GenBank/DDBJ whole genome shotgun (WGS) entry which is preliminary data.</text>
</comment>
<evidence type="ECO:0008006" key="3">
    <source>
        <dbReference type="Google" id="ProtNLM"/>
    </source>
</evidence>
<name>A0ABP9FYF1_9SPHI</name>
<evidence type="ECO:0000313" key="2">
    <source>
        <dbReference type="Proteomes" id="UP001501436"/>
    </source>
</evidence>
<organism evidence="1 2">
    <name type="scientific">Mucilaginibacter defluvii</name>
    <dbReference type="NCBI Taxonomy" id="1196019"/>
    <lineage>
        <taxon>Bacteria</taxon>
        <taxon>Pseudomonadati</taxon>
        <taxon>Bacteroidota</taxon>
        <taxon>Sphingobacteriia</taxon>
        <taxon>Sphingobacteriales</taxon>
        <taxon>Sphingobacteriaceae</taxon>
        <taxon>Mucilaginibacter</taxon>
    </lineage>
</organism>
<gene>
    <name evidence="1" type="ORF">GCM10023313_26150</name>
</gene>